<dbReference type="InterPro" id="IPR018910">
    <property type="entry name" value="LpqB_C"/>
</dbReference>
<protein>
    <submittedName>
        <fullName evidence="4">Uncharacterized protein</fullName>
    </submittedName>
</protein>
<gene>
    <name evidence="4" type="ORF">BSCA_1289</name>
</gene>
<accession>A0A087DIH6</accession>
<evidence type="ECO:0000256" key="1">
    <source>
        <dbReference type="SAM" id="SignalP"/>
    </source>
</evidence>
<feature type="domain" description="Lipoprotein LpqB N-terminal" evidence="3">
    <location>
        <begin position="69"/>
        <end position="200"/>
    </location>
</feature>
<dbReference type="InterPro" id="IPR059026">
    <property type="entry name" value="LpqB_N"/>
</dbReference>
<evidence type="ECO:0000259" key="3">
    <source>
        <dbReference type="Pfam" id="PF25976"/>
    </source>
</evidence>
<dbReference type="Pfam" id="PF25976">
    <property type="entry name" value="LpqB_N"/>
    <property type="match status" value="1"/>
</dbReference>
<dbReference type="RefSeq" id="WP_161787659.1">
    <property type="nucleotide sequence ID" value="NZ_CAUPKV010000010.1"/>
</dbReference>
<dbReference type="AlphaFoldDB" id="A0A087DIH6"/>
<feature type="signal peptide" evidence="1">
    <location>
        <begin position="1"/>
        <end position="37"/>
    </location>
</feature>
<keyword evidence="5" id="KW-1185">Reference proteome</keyword>
<feature type="domain" description="Lipoprotein LpqB C-terminal" evidence="2">
    <location>
        <begin position="390"/>
        <end position="577"/>
    </location>
</feature>
<keyword evidence="1" id="KW-0732">Signal</keyword>
<evidence type="ECO:0000313" key="4">
    <source>
        <dbReference type="EMBL" id="KFI95326.1"/>
    </source>
</evidence>
<evidence type="ECO:0000259" key="2">
    <source>
        <dbReference type="Pfam" id="PF10647"/>
    </source>
</evidence>
<comment type="caution">
    <text evidence="4">The sequence shown here is derived from an EMBL/GenBank/DDBJ whole genome shotgun (WGS) entry which is preliminary data.</text>
</comment>
<dbReference type="Pfam" id="PF10647">
    <property type="entry name" value="Gmad1"/>
    <property type="match status" value="1"/>
</dbReference>
<organism evidence="4 5">
    <name type="scientific">Bifidobacterium scardovii</name>
    <dbReference type="NCBI Taxonomy" id="158787"/>
    <lineage>
        <taxon>Bacteria</taxon>
        <taxon>Bacillati</taxon>
        <taxon>Actinomycetota</taxon>
        <taxon>Actinomycetes</taxon>
        <taxon>Bifidobacteriales</taxon>
        <taxon>Bifidobacteriaceae</taxon>
        <taxon>Bifidobacterium</taxon>
    </lineage>
</organism>
<evidence type="ECO:0000313" key="5">
    <source>
        <dbReference type="Proteomes" id="UP000029033"/>
    </source>
</evidence>
<dbReference type="Proteomes" id="UP000029033">
    <property type="component" value="Unassembled WGS sequence"/>
</dbReference>
<dbReference type="GeneID" id="85165551"/>
<name>A0A087DIH6_9BIFI</name>
<dbReference type="eggNOG" id="COG5401">
    <property type="taxonomic scope" value="Bacteria"/>
</dbReference>
<feature type="chain" id="PRO_5038573210" evidence="1">
    <location>
        <begin position="38"/>
        <end position="590"/>
    </location>
</feature>
<proteinExistence type="predicted"/>
<dbReference type="STRING" id="158787.BSCA_1289"/>
<sequence length="590" mass="62874">MIWRNGWKRHARPLRRVWLRRAAAACAVAALTVPVGACSSPFALPTSGDVQTLDPVEQQDKRVYTTPDGPQLDAQPEGIVSGFFNAMPAGVQNDGYRVAREFLSADGVASWNGDKAATIYVGTPEFTRALHTSDTAGSQGGGVTIEVTLRVAGRLDSHGLFTAEDDAQEVTLDYTLAKEDGQWRIVKLPQGVVISDSDFEQVYRQVSVYRVDASHSVLIPDVRWLGWRNWRTLAVREALDAPADWLAGAAVDLNGGRVSLAVNTVPLTDNDVQVQLGSAFESLSDDTRALMVRLIRLTLGDGNAEYGNVRVLVNGDSDYSDADRDLTLAVAQESSPIYSLSAGNIVLLSSSSPLRVGQTAGFDDARGFVFTADGGAVLRADHVVECLKSDGSSCGELFEGRRMSTIVKGLGGEIWAVDESRTGLYVSRDGVGSRVAVPWLDDDATIRSLAVSMEGGRMALALDSGMTAGVVVSGIVRADDGRPDRLSEACDRISANADAAMMTFYNDTMLVFATDGDGDAGQSAYRQIAPGPNEAQKLPSDEVTALASGQISSYRRLAILDDLGMVRSVRGSLDGAWSVADSQVTALSAQ</sequence>
<reference evidence="4 5" key="1">
    <citation type="submission" date="2014-03" db="EMBL/GenBank/DDBJ databases">
        <title>Genomics of Bifidobacteria.</title>
        <authorList>
            <person name="Ventura M."/>
            <person name="Milani C."/>
            <person name="Lugli G.A."/>
        </authorList>
    </citation>
    <scope>NUCLEOTIDE SEQUENCE [LARGE SCALE GENOMIC DNA]</scope>
    <source>
        <strain evidence="4 5">LMG 21589</strain>
    </source>
</reference>
<dbReference type="EMBL" id="JGZO01000003">
    <property type="protein sequence ID" value="KFI95326.1"/>
    <property type="molecule type" value="Genomic_DNA"/>
</dbReference>